<gene>
    <name evidence="4" type="ORF">SAMN05421548_105100</name>
</gene>
<dbReference type="InterPro" id="IPR012893">
    <property type="entry name" value="HipA-like_C"/>
</dbReference>
<dbReference type="Proteomes" id="UP000198908">
    <property type="component" value="Unassembled WGS sequence"/>
</dbReference>
<keyword evidence="5" id="KW-1185">Reference proteome</keyword>
<protein>
    <submittedName>
        <fullName evidence="4">HipA-like C-terminal domain-containing protein</fullName>
    </submittedName>
</protein>
<feature type="domain" description="HipA-like C-terminal" evidence="3">
    <location>
        <begin position="31"/>
        <end position="202"/>
    </location>
</feature>
<dbReference type="EMBL" id="FMYQ01000005">
    <property type="protein sequence ID" value="SDC26044.1"/>
    <property type="molecule type" value="Genomic_DNA"/>
</dbReference>
<evidence type="ECO:0000313" key="5">
    <source>
        <dbReference type="Proteomes" id="UP000198908"/>
    </source>
</evidence>
<accession>A0A1G6K509</accession>
<name>A0A1G6K509_9BURK</name>
<evidence type="ECO:0000259" key="3">
    <source>
        <dbReference type="Pfam" id="PF07804"/>
    </source>
</evidence>
<keyword evidence="1" id="KW-0808">Transferase</keyword>
<dbReference type="Gene3D" id="1.10.1070.20">
    <property type="match status" value="1"/>
</dbReference>
<dbReference type="STRING" id="416944.SAMN05421548_105100"/>
<dbReference type="Pfam" id="PF07804">
    <property type="entry name" value="HipA_C"/>
    <property type="match status" value="1"/>
</dbReference>
<dbReference type="OrthoDB" id="9805913at2"/>
<evidence type="ECO:0000256" key="1">
    <source>
        <dbReference type="ARBA" id="ARBA00022679"/>
    </source>
</evidence>
<keyword evidence="2" id="KW-0418">Kinase</keyword>
<organism evidence="4 5">
    <name type="scientific">Paraburkholderia lycopersici</name>
    <dbReference type="NCBI Taxonomy" id="416944"/>
    <lineage>
        <taxon>Bacteria</taxon>
        <taxon>Pseudomonadati</taxon>
        <taxon>Pseudomonadota</taxon>
        <taxon>Betaproteobacteria</taxon>
        <taxon>Burkholderiales</taxon>
        <taxon>Burkholderiaceae</taxon>
        <taxon>Paraburkholderia</taxon>
    </lineage>
</organism>
<proteinExistence type="predicted"/>
<evidence type="ECO:0000256" key="2">
    <source>
        <dbReference type="ARBA" id="ARBA00022777"/>
    </source>
</evidence>
<evidence type="ECO:0000313" key="4">
    <source>
        <dbReference type="EMBL" id="SDC26044.1"/>
    </source>
</evidence>
<reference evidence="5" key="1">
    <citation type="submission" date="2016-09" db="EMBL/GenBank/DDBJ databases">
        <authorList>
            <person name="Varghese N."/>
            <person name="Submissions S."/>
        </authorList>
    </citation>
    <scope>NUCLEOTIDE SEQUENCE [LARGE SCALE GENOMIC DNA]</scope>
    <source>
        <strain evidence="5">TNe-862</strain>
    </source>
</reference>
<dbReference type="GO" id="GO:0016301">
    <property type="term" value="F:kinase activity"/>
    <property type="evidence" value="ECO:0007669"/>
    <property type="project" value="UniProtKB-KW"/>
</dbReference>
<dbReference type="RefSeq" id="WP_091996164.1">
    <property type="nucleotide sequence ID" value="NZ_FMYQ01000005.1"/>
</dbReference>
<dbReference type="AlphaFoldDB" id="A0A1G6K509"/>
<sequence>MTESIEPRRQQTIIDVVHWEADAEFGVFPQGARAKEAVFSPAEVPDPCITPKKRYLFKRSKKSYPDQFWGEIVAYRVGCAMGLWVPPAFAAVNSGTGYSAALIEWFYDPPQRFVHAGDFMQRLIKDFDRTRGTQHNLASSEVLMRAFVKAELIQENWKQWLADMFVFDTVIGNTDRHQDNWGFIFDGSGTCRLAPLFDNGTSLGHERFIERIASWGDREIASYVAKGHHHMGLDRAAGCMSSTHIALVEHALAEWPETHTTIVERLDLLEGCLPDLLNDLTALAGDVPLIRGRAHFMLRLIAHRLALLRTVTQ</sequence>